<reference evidence="2 3" key="1">
    <citation type="submission" date="2019-07" db="EMBL/GenBank/DDBJ databases">
        <title>Whole genome shotgun sequence of Halomonas pacifica NBRC 102220.</title>
        <authorList>
            <person name="Hosoyama A."/>
            <person name="Uohara A."/>
            <person name="Ohji S."/>
            <person name="Ichikawa N."/>
        </authorList>
    </citation>
    <scope>NUCLEOTIDE SEQUENCE [LARGE SCALE GENOMIC DNA]</scope>
    <source>
        <strain evidence="2 3">NBRC 102220</strain>
    </source>
</reference>
<accession>A0A510XFB4</accession>
<comment type="caution">
    <text evidence="2">The sequence shown here is derived from an EMBL/GenBank/DDBJ whole genome shotgun (WGS) entry which is preliminary data.</text>
</comment>
<dbReference type="EMBL" id="BJUK01000012">
    <property type="protein sequence ID" value="GEK47160.1"/>
    <property type="molecule type" value="Genomic_DNA"/>
</dbReference>
<dbReference type="AlphaFoldDB" id="A0A510XFB4"/>
<dbReference type="Proteomes" id="UP000321275">
    <property type="component" value="Unassembled WGS sequence"/>
</dbReference>
<evidence type="ECO:0000313" key="2">
    <source>
        <dbReference type="EMBL" id="GEK47160.1"/>
    </source>
</evidence>
<evidence type="ECO:0000256" key="1">
    <source>
        <dbReference type="SAM" id="MobiDB-lite"/>
    </source>
</evidence>
<feature type="compositionally biased region" description="Polar residues" evidence="1">
    <location>
        <begin position="124"/>
        <end position="140"/>
    </location>
</feature>
<proteinExistence type="predicted"/>
<feature type="region of interest" description="Disordered" evidence="1">
    <location>
        <begin position="110"/>
        <end position="148"/>
    </location>
</feature>
<protein>
    <submittedName>
        <fullName evidence="2">Uncharacterized protein</fullName>
    </submittedName>
</protein>
<evidence type="ECO:0000313" key="3">
    <source>
        <dbReference type="Proteomes" id="UP000321275"/>
    </source>
</evidence>
<name>A0A510XFB4_9GAMM</name>
<keyword evidence="3" id="KW-1185">Reference proteome</keyword>
<organism evidence="2 3">
    <name type="scientific">Bisbaumannia pacifica</name>
    <dbReference type="NCBI Taxonomy" id="77098"/>
    <lineage>
        <taxon>Bacteria</taxon>
        <taxon>Pseudomonadati</taxon>
        <taxon>Pseudomonadota</taxon>
        <taxon>Gammaproteobacteria</taxon>
        <taxon>Oceanospirillales</taxon>
        <taxon>Halomonadaceae</taxon>
        <taxon>Bisbaumannia</taxon>
    </lineage>
</organism>
<gene>
    <name evidence="2" type="ORF">HPA02_14430</name>
</gene>
<sequence length="148" mass="16161">MKLITRHFLRNKASRWSASRRVMRSGVPGRFWVASLGKGLMTAAGVVGFSCVAWAASSQGEVPEVWREGVTQEEITTVAVAPLTDHQLEQLRGRFVAPEVSHGDGVILWDERPGQTGQGGHRPGSSNLSTGTLNQQVTRVETQRDSRP</sequence>